<sequence length="39" mass="4045">MPTPLTTLFGFVSGGSPTVSLIQTRRPSKLLTSSKGAPL</sequence>
<reference evidence="1" key="1">
    <citation type="submission" date="2014-05" db="EMBL/GenBank/DDBJ databases">
        <authorList>
            <person name="Chronopoulou M."/>
        </authorList>
    </citation>
    <scope>NUCLEOTIDE SEQUENCE</scope>
    <source>
        <tissue evidence="1">Whole organism</tissue>
    </source>
</reference>
<proteinExistence type="predicted"/>
<accession>A0A0K2U9U1</accession>
<organism evidence="1">
    <name type="scientific">Lepeophtheirus salmonis</name>
    <name type="common">Salmon louse</name>
    <name type="synonym">Caligus salmonis</name>
    <dbReference type="NCBI Taxonomy" id="72036"/>
    <lineage>
        <taxon>Eukaryota</taxon>
        <taxon>Metazoa</taxon>
        <taxon>Ecdysozoa</taxon>
        <taxon>Arthropoda</taxon>
        <taxon>Crustacea</taxon>
        <taxon>Multicrustacea</taxon>
        <taxon>Hexanauplia</taxon>
        <taxon>Copepoda</taxon>
        <taxon>Siphonostomatoida</taxon>
        <taxon>Caligidae</taxon>
        <taxon>Lepeophtheirus</taxon>
    </lineage>
</organism>
<name>A0A0K2U9U1_LEPSM</name>
<dbReference type="EMBL" id="HACA01017469">
    <property type="protein sequence ID" value="CDW34830.1"/>
    <property type="molecule type" value="Transcribed_RNA"/>
</dbReference>
<dbReference type="AlphaFoldDB" id="A0A0K2U9U1"/>
<evidence type="ECO:0000313" key="1">
    <source>
        <dbReference type="EMBL" id="CDW34830.1"/>
    </source>
</evidence>
<protein>
    <submittedName>
        <fullName evidence="1">Uncharacterized protein</fullName>
    </submittedName>
</protein>